<comment type="caution">
    <text evidence="2">The sequence shown here is derived from an EMBL/GenBank/DDBJ whole genome shotgun (WGS) entry which is preliminary data.</text>
</comment>
<evidence type="ECO:0000256" key="1">
    <source>
        <dbReference type="SAM" id="Phobius"/>
    </source>
</evidence>
<dbReference type="CDD" id="cd01324">
    <property type="entry name" value="cbb3_Oxidase_CcoQ"/>
    <property type="match status" value="1"/>
</dbReference>
<dbReference type="AlphaFoldDB" id="A0A933L5G7"/>
<dbReference type="Proteomes" id="UP000782610">
    <property type="component" value="Unassembled WGS sequence"/>
</dbReference>
<dbReference type="EMBL" id="JACRAF010000057">
    <property type="protein sequence ID" value="MBI4923507.1"/>
    <property type="molecule type" value="Genomic_DNA"/>
</dbReference>
<feature type="transmembrane region" description="Helical" evidence="1">
    <location>
        <begin position="16"/>
        <end position="34"/>
    </location>
</feature>
<gene>
    <name evidence="2" type="ORF">HY834_17345</name>
</gene>
<sequence length="57" mass="6465">MSEILNFYTLQHFADQFGLVYMVVLFSGIVLFLLRPKAKVHAKQAASIPLRDDAPRS</sequence>
<dbReference type="Pfam" id="PF05545">
    <property type="entry name" value="FixQ"/>
    <property type="match status" value="1"/>
</dbReference>
<keyword evidence="1" id="KW-0472">Membrane</keyword>
<proteinExistence type="predicted"/>
<reference evidence="2" key="1">
    <citation type="submission" date="2020-07" db="EMBL/GenBank/DDBJ databases">
        <title>Huge and variable diversity of episymbiotic CPR bacteria and DPANN archaea in groundwater ecosystems.</title>
        <authorList>
            <person name="He C.Y."/>
            <person name="Keren R."/>
            <person name="Whittaker M."/>
            <person name="Farag I.F."/>
            <person name="Doudna J."/>
            <person name="Cate J.H.D."/>
            <person name="Banfield J.F."/>
        </authorList>
    </citation>
    <scope>NUCLEOTIDE SEQUENCE</scope>
    <source>
        <strain evidence="2">NC_groundwater_1586_Pr3_B-0.1um_66_15</strain>
    </source>
</reference>
<organism evidence="2 3">
    <name type="scientific">Devosia nanyangense</name>
    <dbReference type="NCBI Taxonomy" id="1228055"/>
    <lineage>
        <taxon>Bacteria</taxon>
        <taxon>Pseudomonadati</taxon>
        <taxon>Pseudomonadota</taxon>
        <taxon>Alphaproteobacteria</taxon>
        <taxon>Hyphomicrobiales</taxon>
        <taxon>Devosiaceae</taxon>
        <taxon>Devosia</taxon>
    </lineage>
</organism>
<accession>A0A933L5G7</accession>
<protein>
    <submittedName>
        <fullName evidence="2">Cbb3-type cytochrome c oxidase subunit 3</fullName>
    </submittedName>
</protein>
<name>A0A933L5G7_9HYPH</name>
<keyword evidence="1" id="KW-1133">Transmembrane helix</keyword>
<keyword evidence="1" id="KW-0812">Transmembrane</keyword>
<dbReference type="InterPro" id="IPR008621">
    <property type="entry name" value="Cbb3-typ_cyt_oxidase_comp"/>
</dbReference>
<evidence type="ECO:0000313" key="2">
    <source>
        <dbReference type="EMBL" id="MBI4923507.1"/>
    </source>
</evidence>
<evidence type="ECO:0000313" key="3">
    <source>
        <dbReference type="Proteomes" id="UP000782610"/>
    </source>
</evidence>